<dbReference type="InterPro" id="IPR027417">
    <property type="entry name" value="P-loop_NTPase"/>
</dbReference>
<feature type="domain" description="AAA+ ATPase" evidence="4">
    <location>
        <begin position="529"/>
        <end position="665"/>
    </location>
</feature>
<dbReference type="Gene3D" id="1.10.8.60">
    <property type="match status" value="1"/>
</dbReference>
<dbReference type="InterPro" id="IPR003593">
    <property type="entry name" value="AAA+_ATPase"/>
</dbReference>
<reference evidence="5" key="1">
    <citation type="submission" date="2018-04" db="EMBL/GenBank/DDBJ databases">
        <title>Transcriptome of Schizaphis graminum biotype I.</title>
        <authorList>
            <person name="Scully E.D."/>
            <person name="Geib S.M."/>
            <person name="Palmer N.A."/>
            <person name="Koch K."/>
            <person name="Bradshaw J."/>
            <person name="Heng-Moss T."/>
            <person name="Sarath G."/>
        </authorList>
    </citation>
    <scope>NUCLEOTIDE SEQUENCE</scope>
</reference>
<evidence type="ECO:0000313" key="5">
    <source>
        <dbReference type="EMBL" id="MBY23183.1"/>
    </source>
</evidence>
<dbReference type="SMART" id="SM00382">
    <property type="entry name" value="AAA"/>
    <property type="match status" value="2"/>
</dbReference>
<evidence type="ECO:0000259" key="4">
    <source>
        <dbReference type="SMART" id="SM00382"/>
    </source>
</evidence>
<dbReference type="InterPro" id="IPR003960">
    <property type="entry name" value="ATPase_AAA_CS"/>
</dbReference>
<dbReference type="GO" id="GO:0016887">
    <property type="term" value="F:ATP hydrolysis activity"/>
    <property type="evidence" value="ECO:0007669"/>
    <property type="project" value="InterPro"/>
</dbReference>
<dbReference type="SUPFAM" id="SSF52540">
    <property type="entry name" value="P-loop containing nucleoside triphosphate hydrolases"/>
    <property type="match status" value="2"/>
</dbReference>
<dbReference type="GO" id="GO:0016558">
    <property type="term" value="P:protein import into peroxisome matrix"/>
    <property type="evidence" value="ECO:0007669"/>
    <property type="project" value="TreeGrafter"/>
</dbReference>
<protein>
    <submittedName>
        <fullName evidence="5">Peroxisome biogenesis factor 1</fullName>
    </submittedName>
</protein>
<dbReference type="GO" id="GO:0005524">
    <property type="term" value="F:ATP binding"/>
    <property type="evidence" value="ECO:0007669"/>
    <property type="project" value="UniProtKB-KW"/>
</dbReference>
<dbReference type="PROSITE" id="PS00674">
    <property type="entry name" value="AAA"/>
    <property type="match status" value="1"/>
</dbReference>
<dbReference type="InterPro" id="IPR050168">
    <property type="entry name" value="AAA_ATPase_domain"/>
</dbReference>
<evidence type="ECO:0000256" key="2">
    <source>
        <dbReference type="ARBA" id="ARBA00022741"/>
    </source>
</evidence>
<evidence type="ECO:0000256" key="3">
    <source>
        <dbReference type="ARBA" id="ARBA00022840"/>
    </source>
</evidence>
<organism evidence="5">
    <name type="scientific">Schizaphis graminum</name>
    <name type="common">Green bug aphid</name>
    <dbReference type="NCBI Taxonomy" id="13262"/>
    <lineage>
        <taxon>Eukaryota</taxon>
        <taxon>Metazoa</taxon>
        <taxon>Ecdysozoa</taxon>
        <taxon>Arthropoda</taxon>
        <taxon>Hexapoda</taxon>
        <taxon>Insecta</taxon>
        <taxon>Pterygota</taxon>
        <taxon>Neoptera</taxon>
        <taxon>Paraneoptera</taxon>
        <taxon>Hemiptera</taxon>
        <taxon>Sternorrhyncha</taxon>
        <taxon>Aphidomorpha</taxon>
        <taxon>Aphidoidea</taxon>
        <taxon>Aphididae</taxon>
        <taxon>Aphidini</taxon>
        <taxon>Schizaphis</taxon>
    </lineage>
</organism>
<dbReference type="PANTHER" id="PTHR23077">
    <property type="entry name" value="AAA-FAMILY ATPASE"/>
    <property type="match status" value="1"/>
</dbReference>
<proteinExistence type="inferred from homology"/>
<keyword evidence="3" id="KW-0067">ATP-binding</keyword>
<evidence type="ECO:0000256" key="1">
    <source>
        <dbReference type="ARBA" id="ARBA00006914"/>
    </source>
</evidence>
<dbReference type="GO" id="GO:0005778">
    <property type="term" value="C:peroxisomal membrane"/>
    <property type="evidence" value="ECO:0007669"/>
    <property type="project" value="TreeGrafter"/>
</dbReference>
<accession>A0A2S2P144</accession>
<comment type="similarity">
    <text evidence="1">Belongs to the AAA ATPase family.</text>
</comment>
<feature type="domain" description="AAA+ ATPase" evidence="4">
    <location>
        <begin position="254"/>
        <end position="404"/>
    </location>
</feature>
<dbReference type="PANTHER" id="PTHR23077:SF12">
    <property type="entry name" value="PEROXISOMAL ATPASE PEX1"/>
    <property type="match status" value="1"/>
</dbReference>
<keyword evidence="2" id="KW-0547">Nucleotide-binding</keyword>
<dbReference type="Gene3D" id="3.40.50.300">
    <property type="entry name" value="P-loop containing nucleotide triphosphate hydrolases"/>
    <property type="match status" value="2"/>
</dbReference>
<dbReference type="GO" id="GO:0005829">
    <property type="term" value="C:cytosol"/>
    <property type="evidence" value="ECO:0007669"/>
    <property type="project" value="TreeGrafter"/>
</dbReference>
<dbReference type="AlphaFoldDB" id="A0A2S2P144"/>
<name>A0A2S2P144_SCHGA</name>
<dbReference type="InterPro" id="IPR003959">
    <property type="entry name" value="ATPase_AAA_core"/>
</dbReference>
<gene>
    <name evidence="5" type="primary">PEX1</name>
    <name evidence="5" type="ORF">g.143089</name>
</gene>
<dbReference type="Pfam" id="PF00004">
    <property type="entry name" value="AAA"/>
    <property type="match status" value="2"/>
</dbReference>
<dbReference type="EMBL" id="GGMR01010564">
    <property type="protein sequence ID" value="MBY23183.1"/>
    <property type="molecule type" value="Transcribed_RNA"/>
</dbReference>
<dbReference type="FunFam" id="3.40.50.300:FF:000149">
    <property type="entry name" value="Nuclear valosin-containing protein-like"/>
    <property type="match status" value="1"/>
</dbReference>
<sequence>MSIIFKNNDAYSTGNSFVKISLIHEFDRNKSEDSENKSKIKNPSIIIRLCPLDPFMNNIEKMEVITWPTIYVTNILSKMLGLKMNSKVILEPVIRIENEICDVQNIHISPSNNMKIVEEETLIECTIKRLKDEITLREILVLSNSTLLRVVYNKISAIDVLVTFSPSNIPFVFLNEFNFGMLSFTSKTDKNYHNNHVNSIKNIDLKQITESILSNISKPEHYELKCFKEMNKTGSLCLKPGLQCYTTLPQTFFAFDNLLITGVIASGKTSAAKLFCNKFSKCPYFVKIIWINGRFLAGKLWETVQKQINSDFQECLYYQPAIIVIDDFDDLCHLNSEPNEHADMSKIYMRPLHLLMRLIENYTNNQYCIRVICTAKPLNQENENLFSKQFKHVFKTVIHVPLIDKENRKLIISKRLNKIQFNNDVDDGFLMTICEKMDNYVIQDIIDYCDKVLFEIFKGGSDKTLNKTILTDAFEKTVPLSLHNVKLFKEKNVNFSSVGGLREAKQSITETIIWPSLHSDVFSKCPLKLQSGVLLYGAPGTGKTLLARAIVGESNLNFISVNGPELLSKYVGESEESVRKVFQRAQNAKPCIIFFDEFESIAPNRGSDQTGVTDRVVNQFLTQLDGVDTFEGVWVIAATSRPDLVDQALLRPGRIGVKLHCPIPTMDDREDILRVLCNKVTLSSDIDLHIVATETINYTGADLNGLLYTTLSLAEKRLLKDQDSASSLNPDFESQITITNDDFRDALKTTKPSLHQSDINRYAEIHRVFSGKRIDSGGFTEDYLESKRKQKTTYA</sequence>